<feature type="domain" description="Smf/DprA SLOG" evidence="2">
    <location>
        <begin position="84"/>
        <end position="292"/>
    </location>
</feature>
<dbReference type="InterPro" id="IPR003488">
    <property type="entry name" value="DprA"/>
</dbReference>
<dbReference type="Proteomes" id="UP000281498">
    <property type="component" value="Unassembled WGS sequence"/>
</dbReference>
<dbReference type="Gene3D" id="3.40.50.450">
    <property type="match status" value="1"/>
</dbReference>
<keyword evidence="4" id="KW-1185">Reference proteome</keyword>
<reference evidence="3 4" key="1">
    <citation type="submission" date="2017-10" db="EMBL/GenBank/DDBJ databases">
        <title>Bacillus sp. nov., a halophilic bacterium isolated from a Keqin Lake.</title>
        <authorList>
            <person name="Wang H."/>
        </authorList>
    </citation>
    <scope>NUCLEOTIDE SEQUENCE [LARGE SCALE GENOMIC DNA]</scope>
    <source>
        <strain evidence="3 4">KCTC 13187</strain>
    </source>
</reference>
<comment type="similarity">
    <text evidence="1">Belongs to the DprA/Smf family.</text>
</comment>
<evidence type="ECO:0000259" key="2">
    <source>
        <dbReference type="Pfam" id="PF02481"/>
    </source>
</evidence>
<dbReference type="GO" id="GO:0009294">
    <property type="term" value="P:DNA-mediated transformation"/>
    <property type="evidence" value="ECO:0007669"/>
    <property type="project" value="InterPro"/>
</dbReference>
<dbReference type="InterPro" id="IPR057666">
    <property type="entry name" value="DrpA_SLOG"/>
</dbReference>
<dbReference type="NCBIfam" id="TIGR00732">
    <property type="entry name" value="dprA"/>
    <property type="match status" value="1"/>
</dbReference>
<dbReference type="EMBL" id="PDOE01000001">
    <property type="protein sequence ID" value="RKL68984.1"/>
    <property type="molecule type" value="Genomic_DNA"/>
</dbReference>
<evidence type="ECO:0000313" key="4">
    <source>
        <dbReference type="Proteomes" id="UP000281498"/>
    </source>
</evidence>
<gene>
    <name evidence="3" type="primary">dprA</name>
    <name evidence="3" type="ORF">CR203_02795</name>
</gene>
<dbReference type="PANTHER" id="PTHR43022">
    <property type="entry name" value="PROTEIN SMF"/>
    <property type="match status" value="1"/>
</dbReference>
<dbReference type="Pfam" id="PF02481">
    <property type="entry name" value="DNA_processg_A"/>
    <property type="match status" value="1"/>
</dbReference>
<dbReference type="OrthoDB" id="9785707at2"/>
<accession>A0A3A9K7M1</accession>
<dbReference type="SUPFAM" id="SSF102405">
    <property type="entry name" value="MCP/YpsA-like"/>
    <property type="match status" value="1"/>
</dbReference>
<sequence>MNLPTTLDERLLHLHYSSSGSFKFLQTCMQVDPTLEWIYHTDKQYFLKFFPKSSKRASEIFDTLKKIDISFLKYELAKKNIGYISIVHPCYPSLLSTIYDPPWLLYYRGNLHLLSYPNKLSVVGTRHPSDYAKDSLNTILVDVVQTGLPIVSGMAIGIDSLAHELCLRADGNTIAVLGYGLDYTYPKNLSIFKENLEKNQLIITEYPPYVQPNRWQFPERNRIISGLSQATFVIEAKEKSGSLITSDSALSQNRDVFALPGRIIDMHSKGTNRLIQEGAKMILHASDILEEYSL</sequence>
<evidence type="ECO:0000256" key="1">
    <source>
        <dbReference type="ARBA" id="ARBA00006525"/>
    </source>
</evidence>
<evidence type="ECO:0000313" key="3">
    <source>
        <dbReference type="EMBL" id="RKL68984.1"/>
    </source>
</evidence>
<dbReference type="PANTHER" id="PTHR43022:SF1">
    <property type="entry name" value="PROTEIN SMF"/>
    <property type="match status" value="1"/>
</dbReference>
<dbReference type="AlphaFoldDB" id="A0A3A9K7M1"/>
<organism evidence="3 4">
    <name type="scientific">Salipaludibacillus neizhouensis</name>
    <dbReference type="NCBI Taxonomy" id="885475"/>
    <lineage>
        <taxon>Bacteria</taxon>
        <taxon>Bacillati</taxon>
        <taxon>Bacillota</taxon>
        <taxon>Bacilli</taxon>
        <taxon>Bacillales</taxon>
        <taxon>Bacillaceae</taxon>
    </lineage>
</organism>
<comment type="caution">
    <text evidence="3">The sequence shown here is derived from an EMBL/GenBank/DDBJ whole genome shotgun (WGS) entry which is preliminary data.</text>
</comment>
<dbReference type="RefSeq" id="WP_110936377.1">
    <property type="nucleotide sequence ID" value="NZ_KZ614146.1"/>
</dbReference>
<name>A0A3A9K7M1_9BACI</name>
<protein>
    <submittedName>
        <fullName evidence="3">DNA-protecting protein DprA</fullName>
    </submittedName>
</protein>
<proteinExistence type="inferred from homology"/>